<keyword evidence="2" id="KW-1185">Reference proteome</keyword>
<sequence>MLSVYAAEMLLTRLLAVLKRTGDSNESPSRLFLLNIEPALVLADEFKRPKGSVVFTLSLANPDLQPAAVIWQRYTSAAQSCVLNGGVLEEIHPRCHQHAYAVRQLRRRARAYWQGCCTHSPAYAARLSHLKCLKLACIQLQVVDAVNSIKRLRVSVNAVAACMGYI</sequence>
<accession>A0A4P9XSJ1</accession>
<dbReference type="EMBL" id="KZ992542">
    <property type="protein sequence ID" value="RKP09095.1"/>
    <property type="molecule type" value="Genomic_DNA"/>
</dbReference>
<gene>
    <name evidence="1" type="ORF">THASP1DRAFT_23019</name>
</gene>
<name>A0A4P9XSJ1_9FUNG</name>
<reference evidence="2" key="1">
    <citation type="journal article" date="2018" name="Nat. Microbiol.">
        <title>Leveraging single-cell genomics to expand the fungal tree of life.</title>
        <authorList>
            <person name="Ahrendt S.R."/>
            <person name="Quandt C.A."/>
            <person name="Ciobanu D."/>
            <person name="Clum A."/>
            <person name="Salamov A."/>
            <person name="Andreopoulos B."/>
            <person name="Cheng J.F."/>
            <person name="Woyke T."/>
            <person name="Pelin A."/>
            <person name="Henrissat B."/>
            <person name="Reynolds N.K."/>
            <person name="Benny G.L."/>
            <person name="Smith M.E."/>
            <person name="James T.Y."/>
            <person name="Grigoriev I.V."/>
        </authorList>
    </citation>
    <scope>NUCLEOTIDE SEQUENCE [LARGE SCALE GENOMIC DNA]</scope>
    <source>
        <strain evidence="2">RSA 1356</strain>
    </source>
</reference>
<organism evidence="1 2">
    <name type="scientific">Thamnocephalis sphaerospora</name>
    <dbReference type="NCBI Taxonomy" id="78915"/>
    <lineage>
        <taxon>Eukaryota</taxon>
        <taxon>Fungi</taxon>
        <taxon>Fungi incertae sedis</taxon>
        <taxon>Zoopagomycota</taxon>
        <taxon>Zoopagomycotina</taxon>
        <taxon>Zoopagomycetes</taxon>
        <taxon>Zoopagales</taxon>
        <taxon>Sigmoideomycetaceae</taxon>
        <taxon>Thamnocephalis</taxon>
    </lineage>
</organism>
<dbReference type="Proteomes" id="UP000271241">
    <property type="component" value="Unassembled WGS sequence"/>
</dbReference>
<evidence type="ECO:0000313" key="1">
    <source>
        <dbReference type="EMBL" id="RKP09095.1"/>
    </source>
</evidence>
<protein>
    <submittedName>
        <fullName evidence="1">Uncharacterized protein</fullName>
    </submittedName>
</protein>
<proteinExistence type="predicted"/>
<dbReference type="AlphaFoldDB" id="A0A4P9XSJ1"/>
<evidence type="ECO:0000313" key="2">
    <source>
        <dbReference type="Proteomes" id="UP000271241"/>
    </source>
</evidence>